<evidence type="ECO:0000256" key="3">
    <source>
        <dbReference type="ARBA" id="ARBA00022723"/>
    </source>
</evidence>
<dbReference type="Gene3D" id="2.102.10.10">
    <property type="entry name" value="Rieske [2Fe-2S] iron-sulphur domain"/>
    <property type="match status" value="1"/>
</dbReference>
<dbReference type="InterPro" id="IPR017941">
    <property type="entry name" value="Rieske_2Fe-2S"/>
</dbReference>
<keyword evidence="2" id="KW-0001">2Fe-2S</keyword>
<keyword evidence="5" id="KW-0408">Iron</keyword>
<dbReference type="CDD" id="cd03469">
    <property type="entry name" value="Rieske_RO_Alpha_N"/>
    <property type="match status" value="1"/>
</dbReference>
<organism evidence="8 9">
    <name type="scientific">Cupriavidus necator</name>
    <name type="common">Alcaligenes eutrophus</name>
    <name type="synonym">Ralstonia eutropha</name>
    <dbReference type="NCBI Taxonomy" id="106590"/>
    <lineage>
        <taxon>Bacteria</taxon>
        <taxon>Pseudomonadati</taxon>
        <taxon>Pseudomonadota</taxon>
        <taxon>Betaproteobacteria</taxon>
        <taxon>Burkholderiales</taxon>
        <taxon>Burkholderiaceae</taxon>
        <taxon>Cupriavidus</taxon>
    </lineage>
</organism>
<comment type="similarity">
    <text evidence="1">Belongs to the bacterial ring-hydroxylating dioxygenase alpha subunit family.</text>
</comment>
<reference evidence="9" key="1">
    <citation type="submission" date="2017-02" db="EMBL/GenBank/DDBJ databases">
        <title>Complete genome sequence of Cupriavidus necator strain NH9, a 3-chlorobenzoate degrader.</title>
        <authorList>
            <person name="Moriuchi R."/>
            <person name="Dohra H."/>
            <person name="Ogawa N."/>
        </authorList>
    </citation>
    <scope>NUCLEOTIDE SEQUENCE [LARGE SCALE GENOMIC DNA]</scope>
    <source>
        <strain evidence="9">NH9</strain>
    </source>
</reference>
<dbReference type="GO" id="GO:0005506">
    <property type="term" value="F:iron ion binding"/>
    <property type="evidence" value="ECO:0007669"/>
    <property type="project" value="InterPro"/>
</dbReference>
<evidence type="ECO:0000313" key="8">
    <source>
        <dbReference type="EMBL" id="AQV96604.1"/>
    </source>
</evidence>
<name>A0A1U9UV93_CUPNE</name>
<evidence type="ECO:0000313" key="9">
    <source>
        <dbReference type="Proteomes" id="UP000189627"/>
    </source>
</evidence>
<dbReference type="OrthoDB" id="9790995at2"/>
<dbReference type="SUPFAM" id="SSF50022">
    <property type="entry name" value="ISP domain"/>
    <property type="match status" value="1"/>
</dbReference>
<keyword evidence="8" id="KW-0503">Monooxygenase</keyword>
<dbReference type="InterPro" id="IPR015879">
    <property type="entry name" value="Ring_hydroxy_dOase_asu_C_dom"/>
</dbReference>
<protein>
    <submittedName>
        <fullName evidence="8">Methanesulfonate monooxygenase</fullName>
    </submittedName>
</protein>
<evidence type="ECO:0000256" key="2">
    <source>
        <dbReference type="ARBA" id="ARBA00022714"/>
    </source>
</evidence>
<evidence type="ECO:0000256" key="6">
    <source>
        <dbReference type="ARBA" id="ARBA00023014"/>
    </source>
</evidence>
<evidence type="ECO:0000259" key="7">
    <source>
        <dbReference type="PROSITE" id="PS51296"/>
    </source>
</evidence>
<keyword evidence="6" id="KW-0411">Iron-sulfur</keyword>
<gene>
    <name evidence="8" type="ORF">BJN34_22320</name>
</gene>
<dbReference type="InterPro" id="IPR036922">
    <property type="entry name" value="Rieske_2Fe-2S_sf"/>
</dbReference>
<dbReference type="GO" id="GO:0051537">
    <property type="term" value="F:2 iron, 2 sulfur cluster binding"/>
    <property type="evidence" value="ECO:0007669"/>
    <property type="project" value="UniProtKB-KW"/>
</dbReference>
<dbReference type="PRINTS" id="PR00090">
    <property type="entry name" value="RNGDIOXGNASE"/>
</dbReference>
<dbReference type="Pfam" id="PF00848">
    <property type="entry name" value="Ring_hydroxyl_A"/>
    <property type="match status" value="1"/>
</dbReference>
<dbReference type="RefSeq" id="WP_078199062.1">
    <property type="nucleotide sequence ID" value="NZ_CP017758.1"/>
</dbReference>
<evidence type="ECO:0000256" key="4">
    <source>
        <dbReference type="ARBA" id="ARBA00023002"/>
    </source>
</evidence>
<dbReference type="Proteomes" id="UP000189627">
    <property type="component" value="Chromosome 2"/>
</dbReference>
<keyword evidence="3" id="KW-0479">Metal-binding</keyword>
<feature type="domain" description="Rieske" evidence="7">
    <location>
        <begin position="44"/>
        <end position="135"/>
    </location>
</feature>
<keyword evidence="4" id="KW-0560">Oxidoreductase</keyword>
<dbReference type="GO" id="GO:0004497">
    <property type="term" value="F:monooxygenase activity"/>
    <property type="evidence" value="ECO:0007669"/>
    <property type="project" value="UniProtKB-KW"/>
</dbReference>
<dbReference type="EMBL" id="CP017758">
    <property type="protein sequence ID" value="AQV96604.1"/>
    <property type="molecule type" value="Genomic_DNA"/>
</dbReference>
<dbReference type="SUPFAM" id="SSF55961">
    <property type="entry name" value="Bet v1-like"/>
    <property type="match status" value="1"/>
</dbReference>
<dbReference type="PROSITE" id="PS51296">
    <property type="entry name" value="RIESKE"/>
    <property type="match status" value="1"/>
</dbReference>
<dbReference type="PANTHER" id="PTHR43756">
    <property type="entry name" value="CHOLINE MONOOXYGENASE, CHLOROPLASTIC"/>
    <property type="match status" value="1"/>
</dbReference>
<evidence type="ECO:0000256" key="5">
    <source>
        <dbReference type="ARBA" id="ARBA00023004"/>
    </source>
</evidence>
<dbReference type="CDD" id="cd00680">
    <property type="entry name" value="RHO_alpha_C"/>
    <property type="match status" value="1"/>
</dbReference>
<evidence type="ECO:0000256" key="1">
    <source>
        <dbReference type="ARBA" id="ARBA00008751"/>
    </source>
</evidence>
<dbReference type="Gene3D" id="3.90.380.10">
    <property type="entry name" value="Naphthalene 1,2-dioxygenase Alpha Subunit, Chain A, domain 1"/>
    <property type="match status" value="1"/>
</dbReference>
<accession>A0A1U9UV93</accession>
<dbReference type="KEGG" id="cuh:BJN34_22320"/>
<proteinExistence type="inferred from homology"/>
<dbReference type="Pfam" id="PF00355">
    <property type="entry name" value="Rieske"/>
    <property type="match status" value="1"/>
</dbReference>
<dbReference type="InterPro" id="IPR001663">
    <property type="entry name" value="Rng_hydr_dOase-A"/>
</dbReference>
<dbReference type="AlphaFoldDB" id="A0A1U9UV93"/>
<dbReference type="PANTHER" id="PTHR43756:SF1">
    <property type="entry name" value="3-PHENYLPROPIONATE_CINNAMIC ACID DIOXYGENASE SUBUNIT ALPHA"/>
    <property type="match status" value="1"/>
</dbReference>
<sequence>MSRNGSEWTRRPSLTASQFVDPRIYTDEEIFKEEQQQIFDKCWLVACHESELPAPLDYRLYEHPGGHNMIIIRDEDNKIHVFNNICPHRGNLLLHEASGSIAAASASGGPKRITCIFHAWAFDARGNCVDIPREKEGYQDRVSKCDYSLREFRSEVAHGGFVWVNVDDNAPSLKEYLNGALDPLAEMLAEPLEIFHYHRAVVEGNYKLWHDTNCELYHDYMHYHNRVTGMLQPGYFDREFVTFEGGHAQVTDMMLKYDAMKGHEKQTLGWPGLGPNRWALVDLFPGATFNIRAPAFRLDTVLPLGPNKLLIEYRGFGLKADTPEERAARVRMHNSIWGPFGRNLPEDLMGAYGQGLALADRTEAPVILHARVENNKIHDEVGMRHFYQEWSRRMGRKASDPFCEL</sequence>